<organism evidence="10 11">
    <name type="scientific">Leucosporidium creatinivorum</name>
    <dbReference type="NCBI Taxonomy" id="106004"/>
    <lineage>
        <taxon>Eukaryota</taxon>
        <taxon>Fungi</taxon>
        <taxon>Dikarya</taxon>
        <taxon>Basidiomycota</taxon>
        <taxon>Pucciniomycotina</taxon>
        <taxon>Microbotryomycetes</taxon>
        <taxon>Leucosporidiales</taxon>
        <taxon>Leucosporidium</taxon>
    </lineage>
</organism>
<dbReference type="Proteomes" id="UP000193467">
    <property type="component" value="Unassembled WGS sequence"/>
</dbReference>
<dbReference type="InterPro" id="IPR052064">
    <property type="entry name" value="Mito_IMP1_subunit"/>
</dbReference>
<keyword evidence="4 7" id="KW-0496">Mitochondrion</keyword>
<evidence type="ECO:0000256" key="7">
    <source>
        <dbReference type="RuleBase" id="RU362041"/>
    </source>
</evidence>
<evidence type="ECO:0000313" key="11">
    <source>
        <dbReference type="Proteomes" id="UP000193467"/>
    </source>
</evidence>
<dbReference type="PANTHER" id="PTHR12383:SF16">
    <property type="entry name" value="MITOCHONDRIAL INNER MEMBRANE PROTEASE SUBUNIT 1"/>
    <property type="match status" value="1"/>
</dbReference>
<name>A0A1Y2FWW0_9BASI</name>
<dbReference type="GO" id="GO:0042720">
    <property type="term" value="C:mitochondrial inner membrane peptidase complex"/>
    <property type="evidence" value="ECO:0007669"/>
    <property type="project" value="TreeGrafter"/>
</dbReference>
<keyword evidence="3 7" id="KW-0378">Hydrolase</keyword>
<gene>
    <name evidence="10" type="ORF">BCR35DRAFT_301678</name>
</gene>
<feature type="region of interest" description="Disordered" evidence="8">
    <location>
        <begin position="131"/>
        <end position="181"/>
    </location>
</feature>
<evidence type="ECO:0000256" key="6">
    <source>
        <dbReference type="ARBA" id="ARBA00038445"/>
    </source>
</evidence>
<keyword evidence="2 7" id="KW-0999">Mitochondrion inner membrane</keyword>
<feature type="compositionally biased region" description="Basic and acidic residues" evidence="8">
    <location>
        <begin position="141"/>
        <end position="152"/>
    </location>
</feature>
<accession>A0A1Y2FWW0</accession>
<evidence type="ECO:0000256" key="5">
    <source>
        <dbReference type="ARBA" id="ARBA00023136"/>
    </source>
</evidence>
<dbReference type="EMBL" id="MCGR01000010">
    <property type="protein sequence ID" value="ORY88510.1"/>
    <property type="molecule type" value="Genomic_DNA"/>
</dbReference>
<comment type="subcellular location">
    <subcellularLocation>
        <location evidence="1 7">Mitochondrion inner membrane</location>
    </subcellularLocation>
</comment>
<reference evidence="10 11" key="1">
    <citation type="submission" date="2016-07" db="EMBL/GenBank/DDBJ databases">
        <title>Pervasive Adenine N6-methylation of Active Genes in Fungi.</title>
        <authorList>
            <consortium name="DOE Joint Genome Institute"/>
            <person name="Mondo S.J."/>
            <person name="Dannebaum R.O."/>
            <person name="Kuo R.C."/>
            <person name="Labutti K."/>
            <person name="Haridas S."/>
            <person name="Kuo A."/>
            <person name="Salamov A."/>
            <person name="Ahrendt S.R."/>
            <person name="Lipzen A."/>
            <person name="Sullivan W."/>
            <person name="Andreopoulos W.B."/>
            <person name="Clum A."/>
            <person name="Lindquist E."/>
            <person name="Daum C."/>
            <person name="Ramamoorthy G.K."/>
            <person name="Gryganskyi A."/>
            <person name="Culley D."/>
            <person name="Magnuson J.K."/>
            <person name="James T.Y."/>
            <person name="O'Malley M.A."/>
            <person name="Stajich J.E."/>
            <person name="Spatafora J.W."/>
            <person name="Visel A."/>
            <person name="Grigoriev I.V."/>
        </authorList>
    </citation>
    <scope>NUCLEOTIDE SEQUENCE [LARGE SCALE GENOMIC DNA]</scope>
    <source>
        <strain evidence="10 11">62-1032</strain>
    </source>
</reference>
<proteinExistence type="inferred from homology"/>
<dbReference type="Pfam" id="PF10502">
    <property type="entry name" value="Peptidase_S26"/>
    <property type="match status" value="1"/>
</dbReference>
<dbReference type="OrthoDB" id="308440at2759"/>
<dbReference type="Gene3D" id="2.10.109.10">
    <property type="entry name" value="Umud Fragment, subunit A"/>
    <property type="match status" value="1"/>
</dbReference>
<dbReference type="STRING" id="106004.A0A1Y2FWW0"/>
<evidence type="ECO:0000256" key="3">
    <source>
        <dbReference type="ARBA" id="ARBA00022801"/>
    </source>
</evidence>
<evidence type="ECO:0000256" key="8">
    <source>
        <dbReference type="SAM" id="MobiDB-lite"/>
    </source>
</evidence>
<dbReference type="NCBIfam" id="TIGR02227">
    <property type="entry name" value="sigpep_I_bact"/>
    <property type="match status" value="1"/>
</dbReference>
<dbReference type="InterPro" id="IPR000223">
    <property type="entry name" value="Pept_S26A_signal_pept_1"/>
</dbReference>
<evidence type="ECO:0000256" key="2">
    <source>
        <dbReference type="ARBA" id="ARBA00022792"/>
    </source>
</evidence>
<dbReference type="SUPFAM" id="SSF51306">
    <property type="entry name" value="LexA/Signal peptidase"/>
    <property type="match status" value="1"/>
</dbReference>
<keyword evidence="7" id="KW-0645">Protease</keyword>
<evidence type="ECO:0000256" key="1">
    <source>
        <dbReference type="ARBA" id="ARBA00004273"/>
    </source>
</evidence>
<dbReference type="GO" id="GO:0006627">
    <property type="term" value="P:protein processing involved in protein targeting to mitochondrion"/>
    <property type="evidence" value="ECO:0007669"/>
    <property type="project" value="TreeGrafter"/>
</dbReference>
<dbReference type="AlphaFoldDB" id="A0A1Y2FWW0"/>
<keyword evidence="5" id="KW-0472">Membrane</keyword>
<dbReference type="InterPro" id="IPR036286">
    <property type="entry name" value="LexA/Signal_pep-like_sf"/>
</dbReference>
<feature type="compositionally biased region" description="Basic residues" evidence="8">
    <location>
        <begin position="165"/>
        <end position="181"/>
    </location>
</feature>
<dbReference type="EC" id="3.4.21.-" evidence="7"/>
<dbReference type="InterPro" id="IPR019533">
    <property type="entry name" value="Peptidase_S26"/>
</dbReference>
<dbReference type="PRINTS" id="PR00727">
    <property type="entry name" value="LEADERPTASE"/>
</dbReference>
<keyword evidence="11" id="KW-1185">Reference proteome</keyword>
<dbReference type="PANTHER" id="PTHR12383">
    <property type="entry name" value="PROTEASE FAMILY S26 MITOCHONDRIAL INNER MEMBRANE PROTEASE-RELATED"/>
    <property type="match status" value="1"/>
</dbReference>
<dbReference type="GO" id="GO:0004252">
    <property type="term" value="F:serine-type endopeptidase activity"/>
    <property type="evidence" value="ECO:0007669"/>
    <property type="project" value="InterPro"/>
</dbReference>
<dbReference type="InterPro" id="IPR019757">
    <property type="entry name" value="Pept_S26A_signal_pept_1_Lys-AS"/>
</dbReference>
<comment type="caution">
    <text evidence="10">The sequence shown here is derived from an EMBL/GenBank/DDBJ whole genome shotgun (WGS) entry which is preliminary data.</text>
</comment>
<evidence type="ECO:0000313" key="10">
    <source>
        <dbReference type="EMBL" id="ORY88510.1"/>
    </source>
</evidence>
<dbReference type="CDD" id="cd06530">
    <property type="entry name" value="S26_SPase_I"/>
    <property type="match status" value="1"/>
</dbReference>
<dbReference type="GO" id="GO:0006465">
    <property type="term" value="P:signal peptide processing"/>
    <property type="evidence" value="ECO:0007669"/>
    <property type="project" value="InterPro"/>
</dbReference>
<evidence type="ECO:0000256" key="4">
    <source>
        <dbReference type="ARBA" id="ARBA00023128"/>
    </source>
</evidence>
<feature type="domain" description="Peptidase S26" evidence="9">
    <location>
        <begin position="1"/>
        <end position="127"/>
    </location>
</feature>
<dbReference type="PROSITE" id="PS00760">
    <property type="entry name" value="SPASE_I_2"/>
    <property type="match status" value="1"/>
</dbReference>
<evidence type="ECO:0000259" key="9">
    <source>
        <dbReference type="Pfam" id="PF10502"/>
    </source>
</evidence>
<protein>
    <recommendedName>
        <fullName evidence="7">Mitochondrial inner membrane protease subunit</fullName>
        <ecNumber evidence="7">3.4.21.-</ecNumber>
    </recommendedName>
</protein>
<comment type="similarity">
    <text evidence="6">Belongs to the peptidase S26 family. IMP1 subfamily.</text>
</comment>
<sequence length="181" mass="19365">MYPTLSHTGSYILHSPLSLRWPFASLFGNSPSGLPARGSLVTAISPLDPSHQVLKRVIGLPGDKVCVDPTGERRRTGPAGLGASADEWVTVPKGAVWLAGDNASNSTDSRDYGPVPLAMVKGGVVARVSSSRPRRLNVARGEGEAESRKADPSFHPPPFSPLRHFLPHRRYGPTRAGSSRR</sequence>
<dbReference type="InParanoid" id="A0A1Y2FWW0"/>